<evidence type="ECO:0000259" key="2">
    <source>
        <dbReference type="PROSITE" id="PS50222"/>
    </source>
</evidence>
<dbReference type="InterPro" id="IPR011992">
    <property type="entry name" value="EF-hand-dom_pair"/>
</dbReference>
<feature type="chain" id="PRO_5003898503" description="EF-hand domain-containing protein" evidence="1">
    <location>
        <begin position="20"/>
        <end position="68"/>
    </location>
</feature>
<organism evidence="3 4">
    <name type="scientific">Paraglaciecola polaris LMG 21857</name>
    <dbReference type="NCBI Taxonomy" id="1129793"/>
    <lineage>
        <taxon>Bacteria</taxon>
        <taxon>Pseudomonadati</taxon>
        <taxon>Pseudomonadota</taxon>
        <taxon>Gammaproteobacteria</taxon>
        <taxon>Alteromonadales</taxon>
        <taxon>Alteromonadaceae</taxon>
        <taxon>Paraglaciecola</taxon>
    </lineage>
</organism>
<evidence type="ECO:0000256" key="1">
    <source>
        <dbReference type="SAM" id="SignalP"/>
    </source>
</evidence>
<dbReference type="PROSITE" id="PS00018">
    <property type="entry name" value="EF_HAND_1"/>
    <property type="match status" value="1"/>
</dbReference>
<protein>
    <recommendedName>
        <fullName evidence="2">EF-hand domain-containing protein</fullName>
    </recommendedName>
</protein>
<dbReference type="STRING" id="1129793.GPLA_1137"/>
<dbReference type="Gene3D" id="1.10.238.10">
    <property type="entry name" value="EF-hand"/>
    <property type="match status" value="1"/>
</dbReference>
<evidence type="ECO:0000313" key="4">
    <source>
        <dbReference type="Proteomes" id="UP000006322"/>
    </source>
</evidence>
<comment type="caution">
    <text evidence="3">The sequence shown here is derived from an EMBL/GenBank/DDBJ whole genome shotgun (WGS) entry which is preliminary data.</text>
</comment>
<reference evidence="4" key="1">
    <citation type="journal article" date="2014" name="Environ. Microbiol.">
        <title>Comparative genomics of the marine bacterial genus Glaciecola reveals the high degree of genomic diversity and genomic characteristic for cold adaptation.</title>
        <authorList>
            <person name="Qin Q.L."/>
            <person name="Xie B.B."/>
            <person name="Yu Y."/>
            <person name="Shu Y.L."/>
            <person name="Rong J.C."/>
            <person name="Zhang Y.J."/>
            <person name="Zhao D.L."/>
            <person name="Chen X.L."/>
            <person name="Zhang X.Y."/>
            <person name="Chen B."/>
            <person name="Zhou B.C."/>
            <person name="Zhang Y.Z."/>
        </authorList>
    </citation>
    <scope>NUCLEOTIDE SEQUENCE [LARGE SCALE GENOMIC DNA]</scope>
    <source>
        <strain evidence="4">LMG 21857</strain>
    </source>
</reference>
<feature type="signal peptide" evidence="1">
    <location>
        <begin position="1"/>
        <end position="19"/>
    </location>
</feature>
<keyword evidence="4" id="KW-1185">Reference proteome</keyword>
<dbReference type="InterPro" id="IPR002048">
    <property type="entry name" value="EF_hand_dom"/>
</dbReference>
<evidence type="ECO:0000313" key="3">
    <source>
        <dbReference type="EMBL" id="GAC32052.1"/>
    </source>
</evidence>
<dbReference type="EMBL" id="BAER01000025">
    <property type="protein sequence ID" value="GAC32052.1"/>
    <property type="molecule type" value="Genomic_DNA"/>
</dbReference>
<dbReference type="InterPro" id="IPR018247">
    <property type="entry name" value="EF_Hand_1_Ca_BS"/>
</dbReference>
<dbReference type="AlphaFoldDB" id="K6ZP30"/>
<dbReference type="Proteomes" id="UP000006322">
    <property type="component" value="Unassembled WGS sequence"/>
</dbReference>
<gene>
    <name evidence="3" type="ORF">GPLA_1137</name>
</gene>
<feature type="domain" description="EF-hand" evidence="2">
    <location>
        <begin position="41"/>
        <end position="68"/>
    </location>
</feature>
<name>K6ZP30_9ALTE</name>
<dbReference type="RefSeq" id="WP_007103856.1">
    <property type="nucleotide sequence ID" value="NZ_BAER01000025.1"/>
</dbReference>
<dbReference type="PROSITE" id="PS50222">
    <property type="entry name" value="EF_HAND_2"/>
    <property type="match status" value="1"/>
</dbReference>
<dbReference type="SUPFAM" id="SSF47473">
    <property type="entry name" value="EF-hand"/>
    <property type="match status" value="1"/>
</dbReference>
<sequence>MKTLIVITGLFLASGTVYAQEDLMDALDTDNDDRISLEEASSDAALSSVFAELDINKDGYLTASELEN</sequence>
<dbReference type="Pfam" id="PF13202">
    <property type="entry name" value="EF-hand_5"/>
    <property type="match status" value="1"/>
</dbReference>
<keyword evidence="1" id="KW-0732">Signal</keyword>
<dbReference type="GO" id="GO:0005509">
    <property type="term" value="F:calcium ion binding"/>
    <property type="evidence" value="ECO:0007669"/>
    <property type="project" value="InterPro"/>
</dbReference>
<accession>K6ZP30</accession>
<proteinExistence type="predicted"/>